<evidence type="ECO:0000313" key="1">
    <source>
        <dbReference type="EMBL" id="SEH00118.1"/>
    </source>
</evidence>
<proteinExistence type="predicted"/>
<reference evidence="1 2" key="1">
    <citation type="submission" date="2016-10" db="EMBL/GenBank/DDBJ databases">
        <authorList>
            <person name="de Groot N.N."/>
        </authorList>
    </citation>
    <scope>NUCLEOTIDE SEQUENCE [LARGE SCALE GENOMIC DNA]</scope>
    <source>
        <strain evidence="1 2">CGMCC 4.7037</strain>
    </source>
</reference>
<name>A0A1H6EQI1_9ACTN</name>
<gene>
    <name evidence="1" type="ORF">SAMN05444920_11597</name>
</gene>
<evidence type="ECO:0008006" key="3">
    <source>
        <dbReference type="Google" id="ProtNLM"/>
    </source>
</evidence>
<dbReference type="Proteomes" id="UP000236732">
    <property type="component" value="Unassembled WGS sequence"/>
</dbReference>
<keyword evidence="2" id="KW-1185">Reference proteome</keyword>
<dbReference type="EMBL" id="FNVT01000015">
    <property type="protein sequence ID" value="SEH00118.1"/>
    <property type="molecule type" value="Genomic_DNA"/>
</dbReference>
<protein>
    <recommendedName>
        <fullName evidence="3">DUF1850 domain-containing protein</fullName>
    </recommendedName>
</protein>
<sequence length="172" mass="18365">MVAALGSGAGAGRLTAGGLPVSGGFAIGYVHSVYRAPSAEVFTVEGRRFTMRAVLSLNESVLDYYAVEGVRTRDPDGVWVLWLAEPATYGELSLLTTSIGRRTLIAGGRCLPLYPATGAAEVHLTLRATLDVRSRPCDYNQSFFLKTTYSATELTATRTVETQKPHVSPVPG</sequence>
<evidence type="ECO:0000313" key="2">
    <source>
        <dbReference type="Proteomes" id="UP000236732"/>
    </source>
</evidence>
<accession>A0A1H6EQI1</accession>
<dbReference type="AlphaFoldDB" id="A0A1H6EQI1"/>
<organism evidence="1 2">
    <name type="scientific">Nonomuraea solani</name>
    <dbReference type="NCBI Taxonomy" id="1144553"/>
    <lineage>
        <taxon>Bacteria</taxon>
        <taxon>Bacillati</taxon>
        <taxon>Actinomycetota</taxon>
        <taxon>Actinomycetes</taxon>
        <taxon>Streptosporangiales</taxon>
        <taxon>Streptosporangiaceae</taxon>
        <taxon>Nonomuraea</taxon>
    </lineage>
</organism>